<dbReference type="Proteomes" id="UP000015106">
    <property type="component" value="Unassembled WGS sequence"/>
</dbReference>
<evidence type="ECO:0000313" key="2">
    <source>
        <dbReference type="Proteomes" id="UP000015106"/>
    </source>
</evidence>
<name>A0A8R7R757_TRIUA</name>
<dbReference type="AlphaFoldDB" id="A0A8R7R757"/>
<keyword evidence="2" id="KW-1185">Reference proteome</keyword>
<reference evidence="1" key="2">
    <citation type="submission" date="2022-06" db="UniProtKB">
        <authorList>
            <consortium name="EnsemblPlants"/>
        </authorList>
    </citation>
    <scope>IDENTIFICATION</scope>
</reference>
<accession>A0A8R7R757</accession>
<reference evidence="2" key="1">
    <citation type="journal article" date="2013" name="Nature">
        <title>Draft genome of the wheat A-genome progenitor Triticum urartu.</title>
        <authorList>
            <person name="Ling H.Q."/>
            <person name="Zhao S."/>
            <person name="Liu D."/>
            <person name="Wang J."/>
            <person name="Sun H."/>
            <person name="Zhang C."/>
            <person name="Fan H."/>
            <person name="Li D."/>
            <person name="Dong L."/>
            <person name="Tao Y."/>
            <person name="Gao C."/>
            <person name="Wu H."/>
            <person name="Li Y."/>
            <person name="Cui Y."/>
            <person name="Guo X."/>
            <person name="Zheng S."/>
            <person name="Wang B."/>
            <person name="Yu K."/>
            <person name="Liang Q."/>
            <person name="Yang W."/>
            <person name="Lou X."/>
            <person name="Chen J."/>
            <person name="Feng M."/>
            <person name="Jian J."/>
            <person name="Zhang X."/>
            <person name="Luo G."/>
            <person name="Jiang Y."/>
            <person name="Liu J."/>
            <person name="Wang Z."/>
            <person name="Sha Y."/>
            <person name="Zhang B."/>
            <person name="Wu H."/>
            <person name="Tang D."/>
            <person name="Shen Q."/>
            <person name="Xue P."/>
            <person name="Zou S."/>
            <person name="Wang X."/>
            <person name="Liu X."/>
            <person name="Wang F."/>
            <person name="Yang Y."/>
            <person name="An X."/>
            <person name="Dong Z."/>
            <person name="Zhang K."/>
            <person name="Zhang X."/>
            <person name="Luo M.C."/>
            <person name="Dvorak J."/>
            <person name="Tong Y."/>
            <person name="Wang J."/>
            <person name="Yang H."/>
            <person name="Li Z."/>
            <person name="Wang D."/>
            <person name="Zhang A."/>
            <person name="Wang J."/>
        </authorList>
    </citation>
    <scope>NUCLEOTIDE SEQUENCE</scope>
    <source>
        <strain evidence="2">cv. G1812</strain>
    </source>
</reference>
<dbReference type="EnsemblPlants" id="TuG1812S0000282700.01.T01">
    <property type="protein sequence ID" value="TuG1812S0000282700.01.T01.s_cds6344"/>
    <property type="gene ID" value="TuG1812S0000282700.01"/>
</dbReference>
<evidence type="ECO:0000313" key="1">
    <source>
        <dbReference type="EnsemblPlants" id="TuG1812S0000282700.01.T01.s_cds6344"/>
    </source>
</evidence>
<dbReference type="Gramene" id="TuG1812S0000282700.01.T01">
    <property type="protein sequence ID" value="TuG1812S0000282700.01.T01.s_cds6344"/>
    <property type="gene ID" value="TuG1812S0000282700.01"/>
</dbReference>
<organism evidence="1 2">
    <name type="scientific">Triticum urartu</name>
    <name type="common">Red wild einkorn</name>
    <name type="synonym">Crithodium urartu</name>
    <dbReference type="NCBI Taxonomy" id="4572"/>
    <lineage>
        <taxon>Eukaryota</taxon>
        <taxon>Viridiplantae</taxon>
        <taxon>Streptophyta</taxon>
        <taxon>Embryophyta</taxon>
        <taxon>Tracheophyta</taxon>
        <taxon>Spermatophyta</taxon>
        <taxon>Magnoliopsida</taxon>
        <taxon>Liliopsida</taxon>
        <taxon>Poales</taxon>
        <taxon>Poaceae</taxon>
        <taxon>BOP clade</taxon>
        <taxon>Pooideae</taxon>
        <taxon>Triticodae</taxon>
        <taxon>Triticeae</taxon>
        <taxon>Triticinae</taxon>
        <taxon>Triticum</taxon>
    </lineage>
</organism>
<proteinExistence type="predicted"/>
<protein>
    <submittedName>
        <fullName evidence="1">Uncharacterized protein</fullName>
    </submittedName>
</protein>
<sequence>MGLTDLLNHPRQVFKRGPTYVHGLSRRHGELTSSSSGAFPFLSQDQFPCQRLHVSTHNQPTTSLAGVFLRPNSEPHMDHVHDEFGIELLLGRHWERQYWHAHGDALQHRVPSAVGEKSFH</sequence>